<dbReference type="EMBL" id="BMAV01002456">
    <property type="protein sequence ID" value="GFY41361.1"/>
    <property type="molecule type" value="Genomic_DNA"/>
</dbReference>
<feature type="region of interest" description="Disordered" evidence="5">
    <location>
        <begin position="402"/>
        <end position="585"/>
    </location>
</feature>
<reference evidence="7" key="1">
    <citation type="submission" date="2020-08" db="EMBL/GenBank/DDBJ databases">
        <title>Multicomponent nature underlies the extraordinary mechanical properties of spider dragline silk.</title>
        <authorList>
            <person name="Kono N."/>
            <person name="Nakamura H."/>
            <person name="Mori M."/>
            <person name="Yoshida Y."/>
            <person name="Ohtoshi R."/>
            <person name="Malay A.D."/>
            <person name="Moran D.A.P."/>
            <person name="Tomita M."/>
            <person name="Numata K."/>
            <person name="Arakawa K."/>
        </authorList>
    </citation>
    <scope>NUCLEOTIDE SEQUENCE</scope>
</reference>
<dbReference type="PANTHER" id="PTHR46582">
    <property type="entry name" value="ZINC FINGER CCCH DOMAIN-CONTAINING PROTEIN 18"/>
    <property type="match status" value="1"/>
</dbReference>
<feature type="zinc finger region" description="C3H1-type" evidence="4">
    <location>
        <begin position="214"/>
        <end position="241"/>
    </location>
</feature>
<evidence type="ECO:0000256" key="1">
    <source>
        <dbReference type="ARBA" id="ARBA00022723"/>
    </source>
</evidence>
<comment type="caution">
    <text evidence="7">The sequence shown here is derived from an EMBL/GenBank/DDBJ whole genome shotgun (WGS) entry which is preliminary data.</text>
</comment>
<dbReference type="InterPro" id="IPR000571">
    <property type="entry name" value="Znf_CCCH"/>
</dbReference>
<feature type="region of interest" description="Disordered" evidence="5">
    <location>
        <begin position="757"/>
        <end position="791"/>
    </location>
</feature>
<evidence type="ECO:0000313" key="7">
    <source>
        <dbReference type="EMBL" id="GFY41361.1"/>
    </source>
</evidence>
<dbReference type="OrthoDB" id="10072532at2759"/>
<proteinExistence type="predicted"/>
<dbReference type="SUPFAM" id="SSF90229">
    <property type="entry name" value="CCCH zinc finger"/>
    <property type="match status" value="1"/>
</dbReference>
<accession>A0A8X6WWH5</accession>
<feature type="domain" description="C3H1-type" evidence="6">
    <location>
        <begin position="214"/>
        <end position="241"/>
    </location>
</feature>
<dbReference type="GO" id="GO:0003723">
    <property type="term" value="F:RNA binding"/>
    <property type="evidence" value="ECO:0007669"/>
    <property type="project" value="TreeGrafter"/>
</dbReference>
<protein>
    <submittedName>
        <fullName evidence="7">C3H1-type domain-containing protein</fullName>
    </submittedName>
</protein>
<evidence type="ECO:0000259" key="6">
    <source>
        <dbReference type="PROSITE" id="PS50103"/>
    </source>
</evidence>
<feature type="compositionally biased region" description="Low complexity" evidence="5">
    <location>
        <begin position="475"/>
        <end position="499"/>
    </location>
</feature>
<evidence type="ECO:0000256" key="4">
    <source>
        <dbReference type="PROSITE-ProRule" id="PRU00723"/>
    </source>
</evidence>
<feature type="compositionally biased region" description="Acidic residues" evidence="5">
    <location>
        <begin position="148"/>
        <end position="175"/>
    </location>
</feature>
<gene>
    <name evidence="7" type="primary">AVEN_219347_1</name>
    <name evidence="7" type="ORF">TNIN_186152</name>
</gene>
<dbReference type="InterPro" id="IPR052647">
    <property type="entry name" value="Zinc_finger_CCCH-type"/>
</dbReference>
<dbReference type="InterPro" id="IPR036855">
    <property type="entry name" value="Znf_CCCH_sf"/>
</dbReference>
<dbReference type="PROSITE" id="PS50103">
    <property type="entry name" value="ZF_C3H1"/>
    <property type="match status" value="1"/>
</dbReference>
<name>A0A8X6WWH5_9ARAC</name>
<dbReference type="Proteomes" id="UP000886998">
    <property type="component" value="Unassembled WGS sequence"/>
</dbReference>
<feature type="region of interest" description="Disordered" evidence="5">
    <location>
        <begin position="338"/>
        <end position="386"/>
    </location>
</feature>
<feature type="compositionally biased region" description="Basic and acidic residues" evidence="5">
    <location>
        <begin position="402"/>
        <end position="412"/>
    </location>
</feature>
<dbReference type="Pfam" id="PF00642">
    <property type="entry name" value="zf-CCCH"/>
    <property type="match status" value="1"/>
</dbReference>
<dbReference type="GO" id="GO:0071011">
    <property type="term" value="C:precatalytic spliceosome"/>
    <property type="evidence" value="ECO:0007669"/>
    <property type="project" value="TreeGrafter"/>
</dbReference>
<feature type="region of interest" description="Disordered" evidence="5">
    <location>
        <begin position="835"/>
        <end position="855"/>
    </location>
</feature>
<dbReference type="GO" id="GO:0008270">
    <property type="term" value="F:zinc ion binding"/>
    <property type="evidence" value="ECO:0007669"/>
    <property type="project" value="UniProtKB-KW"/>
</dbReference>
<feature type="compositionally biased region" description="Basic and acidic residues" evidence="5">
    <location>
        <begin position="346"/>
        <end position="359"/>
    </location>
</feature>
<feature type="compositionally biased region" description="Low complexity" evidence="5">
    <location>
        <begin position="506"/>
        <end position="567"/>
    </location>
</feature>
<feature type="compositionally biased region" description="Basic and acidic residues" evidence="5">
    <location>
        <begin position="422"/>
        <end position="459"/>
    </location>
</feature>
<feature type="compositionally biased region" description="Acidic residues" evidence="5">
    <location>
        <begin position="187"/>
        <end position="202"/>
    </location>
</feature>
<evidence type="ECO:0000256" key="2">
    <source>
        <dbReference type="ARBA" id="ARBA00022771"/>
    </source>
</evidence>
<feature type="compositionally biased region" description="Basic and acidic residues" evidence="5">
    <location>
        <begin position="203"/>
        <end position="216"/>
    </location>
</feature>
<dbReference type="SMART" id="SM00356">
    <property type="entry name" value="ZnF_C3H1"/>
    <property type="match status" value="1"/>
</dbReference>
<feature type="region of interest" description="Disordered" evidence="5">
    <location>
        <begin position="84"/>
        <end position="216"/>
    </location>
</feature>
<keyword evidence="8" id="KW-1185">Reference proteome</keyword>
<evidence type="ECO:0000313" key="8">
    <source>
        <dbReference type="Proteomes" id="UP000886998"/>
    </source>
</evidence>
<dbReference type="PANTHER" id="PTHR46582:SF1">
    <property type="entry name" value="ZINC FINGER CCCH DOMAIN-CONTAINING PROTEIN 18"/>
    <property type="match status" value="1"/>
</dbReference>
<evidence type="ECO:0000256" key="5">
    <source>
        <dbReference type="SAM" id="MobiDB-lite"/>
    </source>
</evidence>
<organism evidence="7 8">
    <name type="scientific">Trichonephila inaurata madagascariensis</name>
    <dbReference type="NCBI Taxonomy" id="2747483"/>
    <lineage>
        <taxon>Eukaryota</taxon>
        <taxon>Metazoa</taxon>
        <taxon>Ecdysozoa</taxon>
        <taxon>Arthropoda</taxon>
        <taxon>Chelicerata</taxon>
        <taxon>Arachnida</taxon>
        <taxon>Araneae</taxon>
        <taxon>Araneomorphae</taxon>
        <taxon>Entelegynae</taxon>
        <taxon>Araneoidea</taxon>
        <taxon>Nephilidae</taxon>
        <taxon>Trichonephila</taxon>
        <taxon>Trichonephila inaurata</taxon>
    </lineage>
</organism>
<dbReference type="Gene3D" id="4.10.1000.10">
    <property type="entry name" value="Zinc finger, CCCH-type"/>
    <property type="match status" value="1"/>
</dbReference>
<evidence type="ECO:0000256" key="3">
    <source>
        <dbReference type="ARBA" id="ARBA00022833"/>
    </source>
</evidence>
<dbReference type="AlphaFoldDB" id="A0A8X6WWH5"/>
<sequence length="855" mass="98239">MIASTSFDTFKAWEMSSAPLITPSAWRQVSSISVPAGYCPCIFRETQDFMMSDVEKEEKRDMPNSEIIPKTEVQDLTVCPEYQEKESREIVNEESDEGKPFVGIEGELDFEDETLSPQKTEKSEDQNSASNEVDTQHTQTQKTVESPENQEEGECAPENQEEGECAPENQEEGECPPETPNGKSIEDGEDDGECSDDDDLEEGELKDQDESPKEKQKQVCRFFNRGVCFYGLQCRFLHLNSDLKGNYNMFAPTSRTYDQTIGNVIVPTGQIGIMHNQHRSAVRSAPEFLPGPPIMPSNHSEFSEESAWERGLKEAKELVKKASKRKLDPDFENKRLNLGLNANERNNVEMNDKENDGKYQKKKKEEKKNDLFKYEPPYCDVPYDRDPRGQYERRFENFEIRYTDHGSGEKGGRGLKKKTRRKSSEKTDNTPRFDQRDWRNDRNEDAAKGRGEAYFDPWRRSKSPKIQRPRERSRSFGSCSSVSSYSSRSSCSYSRSSSRSSRECSKSSSRSRSASRGRSPIYSRSSRSSRSLSMDSVSSASTSVSHSSSGESLITPAQQAALLRAQAENPPVKSESIPGHPPGGLFFQSKKFDKITIGLKNPEYDPFEEEFQNSGPMAPEFPISSDVQNPIPGVERERAKEPVKSLHPPKQQIKLTLLNKNPTQSKLITLPKKDLELNRVQTDITTRSLSRTREKEKCLRGAEKEDLVVVLIEMEETVDSVMNVEDLKEKLMQSKAYLEDEEFVKDFLDTTIDERLEEEERRKRDEEHSTKMEEYRKREEEYRKKAEEPHLERKQELEFAIIEARRKKEIEFRIREARHKEEMEARHRAEVARLMAGEETRLKSGKKESRTVEED</sequence>
<keyword evidence="2 4" id="KW-0863">Zinc-finger</keyword>
<feature type="compositionally biased region" description="Polar residues" evidence="5">
    <location>
        <begin position="126"/>
        <end position="147"/>
    </location>
</feature>
<keyword evidence="3 4" id="KW-0862">Zinc</keyword>
<keyword evidence="1 4" id="KW-0479">Metal-binding</keyword>